<feature type="domain" description="DUF547" evidence="2">
    <location>
        <begin position="86"/>
        <end position="198"/>
    </location>
</feature>
<feature type="signal peptide" evidence="1">
    <location>
        <begin position="1"/>
        <end position="25"/>
    </location>
</feature>
<keyword evidence="1" id="KW-0732">Signal</keyword>
<protein>
    <submittedName>
        <fullName evidence="3">DUF547 domain-containing protein</fullName>
    </submittedName>
</protein>
<dbReference type="PANTHER" id="PTHR34386:SF1">
    <property type="entry name" value="GLUTAREDOXIN-LIKE PROTEIN NRDH"/>
    <property type="match status" value="1"/>
</dbReference>
<dbReference type="InterPro" id="IPR006869">
    <property type="entry name" value="DUF547"/>
</dbReference>
<dbReference type="AlphaFoldDB" id="A0A9J6RJY5"/>
<dbReference type="Pfam" id="PF04784">
    <property type="entry name" value="DUF547"/>
    <property type="match status" value="1"/>
</dbReference>
<dbReference type="InterPro" id="IPR051548">
    <property type="entry name" value="Grx-like_ET"/>
</dbReference>
<proteinExistence type="predicted"/>
<evidence type="ECO:0000256" key="1">
    <source>
        <dbReference type="SAM" id="SignalP"/>
    </source>
</evidence>
<dbReference type="EMBL" id="JAPTGG010000002">
    <property type="protein sequence ID" value="MCZ0864301.1"/>
    <property type="molecule type" value="Genomic_DNA"/>
</dbReference>
<name>A0A9J6RJY5_9GAMM</name>
<dbReference type="GO" id="GO:0045454">
    <property type="term" value="P:cell redox homeostasis"/>
    <property type="evidence" value="ECO:0007669"/>
    <property type="project" value="TreeGrafter"/>
</dbReference>
<feature type="chain" id="PRO_5039952314" evidence="1">
    <location>
        <begin position="26"/>
        <end position="275"/>
    </location>
</feature>
<dbReference type="Proteomes" id="UP001069090">
    <property type="component" value="Unassembled WGS sequence"/>
</dbReference>
<accession>A0A9J6RJY5</accession>
<evidence type="ECO:0000313" key="4">
    <source>
        <dbReference type="Proteomes" id="UP001069090"/>
    </source>
</evidence>
<evidence type="ECO:0000259" key="2">
    <source>
        <dbReference type="Pfam" id="PF04784"/>
    </source>
</evidence>
<gene>
    <name evidence="3" type="ORF">O0V09_03755</name>
</gene>
<dbReference type="RefSeq" id="WP_258330454.1">
    <property type="nucleotide sequence ID" value="NZ_JAPTGG010000002.1"/>
</dbReference>
<keyword evidence="4" id="KW-1185">Reference proteome</keyword>
<reference evidence="3 4" key="1">
    <citation type="submission" date="2022-12" db="EMBL/GenBank/DDBJ databases">
        <title>Dasania phycosphaerae sp. nov., isolated from particulate material of the south coast of Korea.</title>
        <authorList>
            <person name="Jiang Y."/>
        </authorList>
    </citation>
    <scope>NUCLEOTIDE SEQUENCE [LARGE SCALE GENOMIC DNA]</scope>
    <source>
        <strain evidence="3 4">GY-19</strain>
    </source>
</reference>
<evidence type="ECO:0000313" key="3">
    <source>
        <dbReference type="EMBL" id="MCZ0864301.1"/>
    </source>
</evidence>
<organism evidence="3 4">
    <name type="scientific">Dasania phycosphaerae</name>
    <dbReference type="NCBI Taxonomy" id="2950436"/>
    <lineage>
        <taxon>Bacteria</taxon>
        <taxon>Pseudomonadati</taxon>
        <taxon>Pseudomonadota</taxon>
        <taxon>Gammaproteobacteria</taxon>
        <taxon>Cellvibrionales</taxon>
        <taxon>Spongiibacteraceae</taxon>
        <taxon>Dasania</taxon>
    </lineage>
</organism>
<comment type="caution">
    <text evidence="3">The sequence shown here is derived from an EMBL/GenBank/DDBJ whole genome shotgun (WGS) entry which is preliminary data.</text>
</comment>
<sequence length="275" mass="31448">MKVLKVYGLLLFSALIISVNQVAFATNATSQSINHTAWDKLLKENIQTQDGGKSTTIDYQAMMRDKDKLTQYLNMLAGITEPQFNLWSKQQQLAFLINAYNAATVALILTAWPDIESIKELGSWYSSPWSKEFIPLLGKTRTLDDIEHNLIRGAGRYNDPRIHFAVNCASIGCPALRAEAYDGDKLDKQLDQQTLLFLSDSKRNYIDGETIKLSSIFKWYREDFEKGWRGFFRLEDFLLAHAAEMGISKDLVEKLRTADADIDFIAYDWRLNAKR</sequence>
<dbReference type="PANTHER" id="PTHR34386">
    <property type="entry name" value="GLUTAREDOXIN"/>
    <property type="match status" value="1"/>
</dbReference>
<dbReference type="GO" id="GO:0009055">
    <property type="term" value="F:electron transfer activity"/>
    <property type="evidence" value="ECO:0007669"/>
    <property type="project" value="TreeGrafter"/>
</dbReference>